<protein>
    <submittedName>
        <fullName evidence="1">Uncharacterized protein</fullName>
    </submittedName>
</protein>
<dbReference type="Proteomes" id="UP001187192">
    <property type="component" value="Unassembled WGS sequence"/>
</dbReference>
<name>A0AA88E4G5_FICCA</name>
<dbReference type="AlphaFoldDB" id="A0AA88E4G5"/>
<organism evidence="1 2">
    <name type="scientific">Ficus carica</name>
    <name type="common">Common fig</name>
    <dbReference type="NCBI Taxonomy" id="3494"/>
    <lineage>
        <taxon>Eukaryota</taxon>
        <taxon>Viridiplantae</taxon>
        <taxon>Streptophyta</taxon>
        <taxon>Embryophyta</taxon>
        <taxon>Tracheophyta</taxon>
        <taxon>Spermatophyta</taxon>
        <taxon>Magnoliopsida</taxon>
        <taxon>eudicotyledons</taxon>
        <taxon>Gunneridae</taxon>
        <taxon>Pentapetalae</taxon>
        <taxon>rosids</taxon>
        <taxon>fabids</taxon>
        <taxon>Rosales</taxon>
        <taxon>Moraceae</taxon>
        <taxon>Ficeae</taxon>
        <taxon>Ficus</taxon>
    </lineage>
</organism>
<dbReference type="EMBL" id="BTGU01000524">
    <property type="protein sequence ID" value="GMN67947.1"/>
    <property type="molecule type" value="Genomic_DNA"/>
</dbReference>
<evidence type="ECO:0000313" key="2">
    <source>
        <dbReference type="Proteomes" id="UP001187192"/>
    </source>
</evidence>
<accession>A0AA88E4G5</accession>
<evidence type="ECO:0000313" key="1">
    <source>
        <dbReference type="EMBL" id="GMN67947.1"/>
    </source>
</evidence>
<comment type="caution">
    <text evidence="1">The sequence shown here is derived from an EMBL/GenBank/DDBJ whole genome shotgun (WGS) entry which is preliminary data.</text>
</comment>
<keyword evidence="2" id="KW-1185">Reference proteome</keyword>
<sequence length="134" mass="14379">MLLISNFAQTACTPYHRDVGGNASRGHHGQGHRTGVEVVALCNWEEKRCSICASNVLISSDIILLIISSTFIIPCGMGPAVGAGVACGKPPVFVPWRSWDVDGRQPPVFTPWGCWDVAGFQPPALAPVEYPKYG</sequence>
<reference evidence="1" key="1">
    <citation type="submission" date="2023-07" db="EMBL/GenBank/DDBJ databases">
        <title>draft genome sequence of fig (Ficus carica).</title>
        <authorList>
            <person name="Takahashi T."/>
            <person name="Nishimura K."/>
        </authorList>
    </citation>
    <scope>NUCLEOTIDE SEQUENCE</scope>
</reference>
<proteinExistence type="predicted"/>
<gene>
    <name evidence="1" type="ORF">TIFTF001_037005</name>
</gene>